<keyword evidence="2" id="KW-1185">Reference proteome</keyword>
<reference evidence="1" key="1">
    <citation type="submission" date="2023-04" db="EMBL/GenBank/DDBJ databases">
        <title>Ambrosiozyma monospora NBRC 10751.</title>
        <authorList>
            <person name="Ichikawa N."/>
            <person name="Sato H."/>
            <person name="Tonouchi N."/>
        </authorList>
    </citation>
    <scope>NUCLEOTIDE SEQUENCE</scope>
    <source>
        <strain evidence="1">NBRC 10751</strain>
    </source>
</reference>
<gene>
    <name evidence="1" type="ORF">Amon02_000795500</name>
</gene>
<name>A0ACB5TDA1_AMBMO</name>
<evidence type="ECO:0000313" key="2">
    <source>
        <dbReference type="Proteomes" id="UP001165064"/>
    </source>
</evidence>
<accession>A0ACB5TDA1</accession>
<sequence>MPTFSSREEEDAEKHALMTGGLRGLALGGLISGTIFALSPRYYPSLLRMTNSVKTAIIVTPPMFLGLTNSQLSSNAFKESLHSSDFVKQRLLEEHSEWAKMTTSERLANEFELHKYQIITGIWAGSMYGSWWYVNRDKLLTKAQKFVQARMYAQVITIGILFGAMGLTMYEQSHHLIAEKVSEEDEYLQQAIAEGEAEEKWKKEHPNSK</sequence>
<dbReference type="EMBL" id="BSXS01006841">
    <property type="protein sequence ID" value="GME86368.1"/>
    <property type="molecule type" value="Genomic_DNA"/>
</dbReference>
<proteinExistence type="predicted"/>
<organism evidence="1 2">
    <name type="scientific">Ambrosiozyma monospora</name>
    <name type="common">Yeast</name>
    <name type="synonym">Endomycopsis monosporus</name>
    <dbReference type="NCBI Taxonomy" id="43982"/>
    <lineage>
        <taxon>Eukaryota</taxon>
        <taxon>Fungi</taxon>
        <taxon>Dikarya</taxon>
        <taxon>Ascomycota</taxon>
        <taxon>Saccharomycotina</taxon>
        <taxon>Pichiomycetes</taxon>
        <taxon>Pichiales</taxon>
        <taxon>Pichiaceae</taxon>
        <taxon>Ambrosiozyma</taxon>
    </lineage>
</organism>
<dbReference type="Proteomes" id="UP001165064">
    <property type="component" value="Unassembled WGS sequence"/>
</dbReference>
<comment type="caution">
    <text evidence="1">The sequence shown here is derived from an EMBL/GenBank/DDBJ whole genome shotgun (WGS) entry which is preliminary data.</text>
</comment>
<protein>
    <submittedName>
        <fullName evidence="1">Unnamed protein product</fullName>
    </submittedName>
</protein>
<evidence type="ECO:0000313" key="1">
    <source>
        <dbReference type="EMBL" id="GME86368.1"/>
    </source>
</evidence>